<sequence length="1278" mass="141183">MERFGDAIYNEERAVEKLFRCVPTKYRQIARSIESLLDLSTMSIEEAIGRLKVVDFDEPQLPSGSITTAGKLLLTRERWDAGHGDRKKGESSSASGGRRRGKSCKGRKDGQVRVQGGARGGAAGRPKLAQDDVCHNCGRLGHWAKECRQPRHGQAHVAQAGEEEPALFMAHASIELRPAAPTAAAPLHLDEPKAHALLGDGSGTDKTGGWCLDTGATHHMTGRREFFAELDSDVRGSVKFGDASAVEIQGVGSVIFAAKTGEHRMLTGVYYIPALRNSIISLGQLDESGSRVLIEHGILRIWDRHRRLLAKVPRGANRLYVLDVQVAQPLCLAARRDDEAWQWHERFGHLHFEALKRLSSKEMVRGLPCLEHVEQFCDVSVVTKQRRLPFPQQASFRAKEKLELVHGDLCGPVTPTTPGGRRYFLLLVDDFSRYMRVVLLSSKGEAADAIRPTEFASYCADEGIQRHYSAPYSPQQNDVVERRNQTALDDKTPHEAWHGRKPAVSHLRVFGCLAFAKELGHIDKLDDRSNPGVFIGYAEGSKAYRILDPKTQRVRTARDVFNEGRGWAWDKAVDDGSTPTYDNFIVEYVHFEGARGAGSSSSPSASTSVPKSPSVPVAVTLTAPQLPTPPTPRAPAPAVTPPGTSTPAPAVTPPGTSTPAPTRVERSPVEFASPLAHEEERIDAYYDGEPLRYRTMEGLLGDQPVPGPVPRNLEAQLQLACDDGEPRSFAEAEQDAAWRAAMQLEMDVVEKNRTWELADLPRGHRAITLKWVFKLKRDEAGAIVKHKARLVARGFLQQEGVDFDDAFAPVARMESVRLLALAAQEGWCVHHMDVKSAFLNGDLKEEVYVQQPPGFAIPGQEGKVLRLRKALYGLRQAPRAWDAKLDSTLKTMGFGQSPHEAVVYRRGNGGNALLVGVYVDDLVITSTKDAEVATFKEEMKAAFQMSDLGLLSFYLGIEVHQDYSGITLRQTAYAKRVVELAGLTDCNPSLTPMEERLKLSRDSTAEEVDATQYRRLVGSLRYLAHTRPDLAFSVGYLSRDSTAEEVDATQYRRLVGSLRYLAHTRPDLAFSVGYVSRFMQRPTTEHQQAVKRIVRYVAGTLDHGLYYPRCPGAAHFVGYSDSDHAGDIDTSKSTSGILFFLGKCLVSWQSVKQQVVAMSSCEAEYIAASTACTQALWLARLLGDLLGRDTSAVQLMVDSKSALALAKNPVFHERSKHIRVRYHFIRRCLDEGSITASYINTKEQLADLLTKPLGRITFLGLCSRIGMVQPSHKTTHKT</sequence>
<protein>
    <submittedName>
        <fullName evidence="1">Uncharacterized protein</fullName>
    </submittedName>
</protein>
<reference evidence="1" key="2">
    <citation type="submission" date="2025-09" db="UniProtKB">
        <authorList>
            <consortium name="EnsemblPlants"/>
        </authorList>
    </citation>
    <scope>IDENTIFICATION</scope>
</reference>
<evidence type="ECO:0000313" key="1">
    <source>
        <dbReference type="EnsemblPlants" id="AVESA.00010b.r2.3DG0533010.1.CDS"/>
    </source>
</evidence>
<reference evidence="1" key="1">
    <citation type="submission" date="2021-05" db="EMBL/GenBank/DDBJ databases">
        <authorList>
            <person name="Scholz U."/>
            <person name="Mascher M."/>
            <person name="Fiebig A."/>
        </authorList>
    </citation>
    <scope>NUCLEOTIDE SEQUENCE [LARGE SCALE GENOMIC DNA]</scope>
</reference>
<name>A0ACD5VYU7_AVESA</name>
<dbReference type="Proteomes" id="UP001732700">
    <property type="component" value="Chromosome 3D"/>
</dbReference>
<dbReference type="EnsemblPlants" id="AVESA.00010b.r2.3DG0533010.1">
    <property type="protein sequence ID" value="AVESA.00010b.r2.3DG0533010.1.CDS"/>
    <property type="gene ID" value="AVESA.00010b.r2.3DG0533010"/>
</dbReference>
<evidence type="ECO:0000313" key="2">
    <source>
        <dbReference type="Proteomes" id="UP001732700"/>
    </source>
</evidence>
<organism evidence="1 2">
    <name type="scientific">Avena sativa</name>
    <name type="common">Oat</name>
    <dbReference type="NCBI Taxonomy" id="4498"/>
    <lineage>
        <taxon>Eukaryota</taxon>
        <taxon>Viridiplantae</taxon>
        <taxon>Streptophyta</taxon>
        <taxon>Embryophyta</taxon>
        <taxon>Tracheophyta</taxon>
        <taxon>Spermatophyta</taxon>
        <taxon>Magnoliopsida</taxon>
        <taxon>Liliopsida</taxon>
        <taxon>Poales</taxon>
        <taxon>Poaceae</taxon>
        <taxon>BOP clade</taxon>
        <taxon>Pooideae</taxon>
        <taxon>Poodae</taxon>
        <taxon>Poeae</taxon>
        <taxon>Poeae Chloroplast Group 1 (Aveneae type)</taxon>
        <taxon>Aveninae</taxon>
        <taxon>Avena</taxon>
    </lineage>
</organism>
<keyword evidence="2" id="KW-1185">Reference proteome</keyword>
<proteinExistence type="predicted"/>
<accession>A0ACD5VYU7</accession>